<dbReference type="Pfam" id="PF03388">
    <property type="entry name" value="Lectin_leg-like"/>
    <property type="match status" value="1"/>
</dbReference>
<feature type="region of interest" description="Disordered" evidence="1">
    <location>
        <begin position="1612"/>
        <end position="1644"/>
    </location>
</feature>
<keyword evidence="2" id="KW-0472">Membrane</keyword>
<dbReference type="PROSITE" id="PS51328">
    <property type="entry name" value="L_LECTIN_LIKE"/>
    <property type="match status" value="1"/>
</dbReference>
<evidence type="ECO:0000259" key="3">
    <source>
        <dbReference type="PROSITE" id="PS51328"/>
    </source>
</evidence>
<reference evidence="4 5" key="1">
    <citation type="submission" date="2019-06" db="EMBL/GenBank/DDBJ databases">
        <title>A chromosomal-level reference genome of Carpinus fangiana (Coryloideae, Betulaceae).</title>
        <authorList>
            <person name="Yang X."/>
            <person name="Wang Z."/>
            <person name="Zhang L."/>
            <person name="Hao G."/>
            <person name="Liu J."/>
            <person name="Yang Y."/>
        </authorList>
    </citation>
    <scope>NUCLEOTIDE SEQUENCE [LARGE SCALE GENOMIC DNA]</scope>
    <source>
        <strain evidence="4">Cfa_2016G</strain>
        <tissue evidence="4">Leaf</tissue>
    </source>
</reference>
<dbReference type="FunFam" id="2.60.120.200:FF:000095">
    <property type="entry name" value="Lectin family integral membrane protein"/>
    <property type="match status" value="1"/>
</dbReference>
<dbReference type="InterPro" id="IPR035994">
    <property type="entry name" value="Nucleoside_phosphorylase_sf"/>
</dbReference>
<dbReference type="CDD" id="cd07308">
    <property type="entry name" value="lectin_leg-like"/>
    <property type="match status" value="1"/>
</dbReference>
<dbReference type="GO" id="GO:0003824">
    <property type="term" value="F:catalytic activity"/>
    <property type="evidence" value="ECO:0007669"/>
    <property type="project" value="InterPro"/>
</dbReference>
<feature type="compositionally biased region" description="Polar residues" evidence="1">
    <location>
        <begin position="18"/>
        <end position="39"/>
    </location>
</feature>
<dbReference type="Gene3D" id="3.40.50.1580">
    <property type="entry name" value="Nucleoside phosphorylase domain"/>
    <property type="match status" value="1"/>
</dbReference>
<feature type="region of interest" description="Disordered" evidence="1">
    <location>
        <begin position="1"/>
        <end position="154"/>
    </location>
</feature>
<feature type="compositionally biased region" description="Polar residues" evidence="1">
    <location>
        <begin position="45"/>
        <end position="58"/>
    </location>
</feature>
<name>A0A5N6L3I3_9ROSI</name>
<dbReference type="SUPFAM" id="SSF48452">
    <property type="entry name" value="TPR-like"/>
    <property type="match status" value="2"/>
</dbReference>
<accession>A0A5N6L3I3</accession>
<evidence type="ECO:0000313" key="5">
    <source>
        <dbReference type="Proteomes" id="UP000327013"/>
    </source>
</evidence>
<evidence type="ECO:0000256" key="1">
    <source>
        <dbReference type="SAM" id="MobiDB-lite"/>
    </source>
</evidence>
<proteinExistence type="predicted"/>
<evidence type="ECO:0000313" key="4">
    <source>
        <dbReference type="EMBL" id="KAB8648458.1"/>
    </source>
</evidence>
<feature type="region of interest" description="Disordered" evidence="1">
    <location>
        <begin position="2044"/>
        <end position="2071"/>
    </location>
</feature>
<gene>
    <name evidence="4" type="ORF">FH972_026116</name>
</gene>
<dbReference type="SUPFAM" id="SSF52540">
    <property type="entry name" value="P-loop containing nucleoside triphosphate hydrolases"/>
    <property type="match status" value="1"/>
</dbReference>
<dbReference type="OrthoDB" id="270293at2759"/>
<dbReference type="SUPFAM" id="SSF49899">
    <property type="entry name" value="Concanavalin A-like lectins/glucanases"/>
    <property type="match status" value="1"/>
</dbReference>
<keyword evidence="2" id="KW-1133">Transmembrane helix</keyword>
<sequence>MVLVGYSDSEGSDDEQPESSNTTPAIGSSVSKPSFQKVVNKSKPNKIQVSLPTASPNGPASEDGPPAKRARTTGGFGGFNSFLPAPKNVAAPKPSAPLPPDTGKTTTVRTNTIGRGVSLKTGAAPAFSREQPSAYTEDGSPRAAAPVRDAEASPVEEVKLVGKPMAFKPLSVSRKPKKKLSLGATAGSTSKPIQPKPLLAAPTDAIPVRPEPPAAPLPKKKTSLFSAAADESSYAPTVAPNATDYTPITLDNDDEDEADDMTAFSEPTDTDATAISQTVQPPMIPQANDLSTLADTLNLSAAERRQLFGRNGPTNAQVAQFSLAAEYTANRALAESGDATAPAHNPVRSIASGKHSLQQLINNATNQKDALEESFARGKGNKKEAGPSLGQAAHSGTNDFRSCAPSIIPNLLPDAPGSVSASVLGGREGCPGFGHALVEAVAVDRVPMSRKEKLGVQILRTFVPAVLEPPKFVRDMMAVLPDSCEILTAYYMYANSCARARARFLQACHADWGRIGDHKIVMACLPDGKYGVESAATVAKDMLRSFASLRFSLMVGIGGGVPLNGHDIRLGDVVVSKPTELSGGVIQYDFGKVLPDGKFEQRRHLNKPPLVLLGAIQKLQATHEMQGSQMLMNITHMFDHYPRMRPLYGHPGSANDRVFLTDCKHKDTNCLDCGPHRQLPREPREDPFEPRIHYGLIGSGNKVISSVEERNKLCKGSNILCFETEASGLMDSFPCLVVRGICDYADAFKRDQWQKYAATTAAAYGRELLYTIPAAAVEETQKAKQVTTSEQDSSNANFSIGLQLGKAPVLEDSFFVGRASDLQVLEDYLLPTSVHPTPRIAVVAGLGGMGKTQLALRFAKRHSAEFTSVWWVDASSAGSLKNCFIAMVQRVVELNKPGTLDFGSSASGDTGVDADSEDLLFRQSKQWLSQDGNSGWLIIFDNYDDPNLPGIKSDTGYDIREFFPFTSHGSMLITTRSPRVQVGKLVLLQALSWQEEGLDLLARRSKRLHVAKAKRLNGLPLAIAAAGDYLNNCADTFADYLESYEKTWTELAEVTELADYEDRTLYSTWQLSFAQIEASSPDAGHILRFLAYFDNKEIDYNLLFKGTLNWQDKLKTSELPAWFLRLASSRIKFNAAMKSLQQYCFVDLGGDQRSYSLHNCVHDWALECLNEPLDQNLYNLAAHCVSNSCPTYRTKLWWTTIRKIGGHASRLVQHRIQHLGDLTVENCRIQNEGTSSWLSYDVIFTDYHFTGAMLSDLGIFAGAETMYLLALAGRKTLLGAKHEQTLDTTHNLGNLYSRQAKFEKARGMYLEVVRGKETVLGFSHPSTLDAVVDLGLVYRAQDMQQLAQECLERAWSGLSDSLGSENIGTMKAALHLGDLYGTKGDLDKAMSLVYPAVEGFTKCLGHEDIATLGAICILAKQFKRQGKLHDAEERYCQALEGFNKLLGPKHMSTLMTDFELAQTYEEQGNLTLSSASFVRTLEGEIEVLGAEHKHTLTTKRRLAWTYEQQGRIAEAEELYMEVVQGRTSLLGPTHPDTLRAKEYLSSLLEKLARSQLDAYEAYEENQAHATSSREVPSEHCMVSKTASRTRFLELNPSWRKYMTKVRPLASHDEVSTEVDSSGGTLARPATNMTNEAPRVSATAASDSLSRQLTLSGVAARDIPDGGAEVFHAEEWAALEETDTTSRYTAMARRWRRLIAIRDGRTGQGFWMCKIKRVLERVNGGGGCRAEAAGEGDTMLVRVCVCARQLEVREHNPPRREDASTLCTLIFCPLPSFRLSFTFASMLHRLALVFALLGAFSLPAAAEASNWDGYKSVILRTHSLSQPYLDSDLQSRWFDFGGDTVVRADKYIRLTSDKPSRAGWLFSRVPLTATNWEIEFEFKVTGQGSLYGDGMAMWLTKERATQGDVFGSKDKFEGLGIFFDTYKNNRPGTVFPYVMAMLGDGNTAYDKANDGKANELAGCSARGMRNQGFPTKGRLTYFQDKNLVLELQYRSENEWTPCFDVANVKIPNVSYLGFSAETGELSDNHDVISIETRNLYATANGQSTQGTRKDKHAQQLKNANNPSSSSSGGGGWGWFFLKLILFVVVCGGAYVGFTVYRTQKRGSRF</sequence>
<feature type="compositionally biased region" description="Polar residues" evidence="1">
    <location>
        <begin position="103"/>
        <end position="113"/>
    </location>
</feature>
<keyword evidence="2" id="KW-0812">Transmembrane</keyword>
<feature type="region of interest" description="Disordered" evidence="1">
    <location>
        <begin position="172"/>
        <end position="219"/>
    </location>
</feature>
<dbReference type="InterPro" id="IPR053137">
    <property type="entry name" value="NLR-like"/>
</dbReference>
<feature type="domain" description="L-type lectin-like" evidence="3">
    <location>
        <begin position="1815"/>
        <end position="2038"/>
    </location>
</feature>
<dbReference type="PANTHER" id="PTHR46082">
    <property type="entry name" value="ATP/GTP-BINDING PROTEIN-RELATED"/>
    <property type="match status" value="1"/>
</dbReference>
<dbReference type="Gene3D" id="3.40.50.300">
    <property type="entry name" value="P-loop containing nucleotide triphosphate hydrolases"/>
    <property type="match status" value="1"/>
</dbReference>
<dbReference type="InterPro" id="IPR018800">
    <property type="entry name" value="PRCC"/>
</dbReference>
<dbReference type="Gene3D" id="1.25.40.10">
    <property type="entry name" value="Tetratricopeptide repeat domain"/>
    <property type="match status" value="2"/>
</dbReference>
<dbReference type="Pfam" id="PF13424">
    <property type="entry name" value="TPR_12"/>
    <property type="match status" value="2"/>
</dbReference>
<dbReference type="InterPro" id="IPR005052">
    <property type="entry name" value="Lectin_leg"/>
</dbReference>
<dbReference type="Pfam" id="PF10253">
    <property type="entry name" value="PRCC"/>
    <property type="match status" value="1"/>
</dbReference>
<dbReference type="PANTHER" id="PTHR46082:SF6">
    <property type="entry name" value="AAA+ ATPASE DOMAIN-CONTAINING PROTEIN-RELATED"/>
    <property type="match status" value="1"/>
</dbReference>
<dbReference type="EMBL" id="VIBQ01000080">
    <property type="protein sequence ID" value="KAB8648458.1"/>
    <property type="molecule type" value="Genomic_DNA"/>
</dbReference>
<dbReference type="Proteomes" id="UP000327013">
    <property type="component" value="Unassembled WGS sequence"/>
</dbReference>
<keyword evidence="5" id="KW-1185">Reference proteome</keyword>
<evidence type="ECO:0000256" key="2">
    <source>
        <dbReference type="SAM" id="Phobius"/>
    </source>
</evidence>
<dbReference type="InterPro" id="IPR027417">
    <property type="entry name" value="P-loop_NTPase"/>
</dbReference>
<dbReference type="SUPFAM" id="SSF53167">
    <property type="entry name" value="Purine and uridine phosphorylases"/>
    <property type="match status" value="1"/>
</dbReference>
<comment type="caution">
    <text evidence="4">The sequence shown here is derived from an EMBL/GenBank/DDBJ whole genome shotgun (WGS) entry which is preliminary data.</text>
</comment>
<feature type="region of interest" description="Disordered" evidence="1">
    <location>
        <begin position="228"/>
        <end position="247"/>
    </location>
</feature>
<dbReference type="InterPro" id="IPR011990">
    <property type="entry name" value="TPR-like_helical_dom_sf"/>
</dbReference>
<protein>
    <recommendedName>
        <fullName evidence="3">L-type lectin-like domain-containing protein</fullName>
    </recommendedName>
</protein>
<dbReference type="Gene3D" id="2.60.120.200">
    <property type="match status" value="1"/>
</dbReference>
<organism evidence="4 5">
    <name type="scientific">Carpinus fangiana</name>
    <dbReference type="NCBI Taxonomy" id="176857"/>
    <lineage>
        <taxon>Eukaryota</taxon>
        <taxon>Viridiplantae</taxon>
        <taxon>Streptophyta</taxon>
        <taxon>Embryophyta</taxon>
        <taxon>Tracheophyta</taxon>
        <taxon>Spermatophyta</taxon>
        <taxon>Magnoliopsida</taxon>
        <taxon>eudicotyledons</taxon>
        <taxon>Gunneridae</taxon>
        <taxon>Pentapetalae</taxon>
        <taxon>rosids</taxon>
        <taxon>fabids</taxon>
        <taxon>Fagales</taxon>
        <taxon>Betulaceae</taxon>
        <taxon>Carpinus</taxon>
    </lineage>
</organism>
<dbReference type="GO" id="GO:0009116">
    <property type="term" value="P:nucleoside metabolic process"/>
    <property type="evidence" value="ECO:0007669"/>
    <property type="project" value="InterPro"/>
</dbReference>
<feature type="transmembrane region" description="Helical" evidence="2">
    <location>
        <begin position="2075"/>
        <end position="2099"/>
    </location>
</feature>
<dbReference type="GO" id="GO:0016020">
    <property type="term" value="C:membrane"/>
    <property type="evidence" value="ECO:0007669"/>
    <property type="project" value="InterPro"/>
</dbReference>
<dbReference type="InterPro" id="IPR013320">
    <property type="entry name" value="ConA-like_dom_sf"/>
</dbReference>